<dbReference type="EMBL" id="QGNW01000104">
    <property type="protein sequence ID" value="RVW96953.1"/>
    <property type="molecule type" value="Genomic_DNA"/>
</dbReference>
<dbReference type="GO" id="GO:0015074">
    <property type="term" value="P:DNA integration"/>
    <property type="evidence" value="ECO:0007669"/>
    <property type="project" value="InterPro"/>
</dbReference>
<dbReference type="InterPro" id="IPR026960">
    <property type="entry name" value="RVT-Znf"/>
</dbReference>
<dbReference type="Pfam" id="PF00078">
    <property type="entry name" value="RVT_1"/>
    <property type="match status" value="1"/>
</dbReference>
<dbReference type="InterPro" id="IPR025724">
    <property type="entry name" value="GAG-pre-integrase_dom"/>
</dbReference>
<dbReference type="InterPro" id="IPR036397">
    <property type="entry name" value="RNaseH_sf"/>
</dbReference>
<name>A0A438IJT2_VITVI</name>
<dbReference type="InterPro" id="IPR000477">
    <property type="entry name" value="RT_dom"/>
</dbReference>
<dbReference type="InterPro" id="IPR001584">
    <property type="entry name" value="Integrase_cat-core"/>
</dbReference>
<dbReference type="InterPro" id="IPR057670">
    <property type="entry name" value="SH3_retrovirus"/>
</dbReference>
<evidence type="ECO:0000313" key="2">
    <source>
        <dbReference type="EMBL" id="RVW96953.1"/>
    </source>
</evidence>
<comment type="caution">
    <text evidence="2">The sequence shown here is derived from an EMBL/GenBank/DDBJ whole genome shotgun (WGS) entry which is preliminary data.</text>
</comment>
<dbReference type="SUPFAM" id="SSF53098">
    <property type="entry name" value="Ribonuclease H-like"/>
    <property type="match status" value="1"/>
</dbReference>
<organism evidence="2 3">
    <name type="scientific">Vitis vinifera</name>
    <name type="common">Grape</name>
    <dbReference type="NCBI Taxonomy" id="29760"/>
    <lineage>
        <taxon>Eukaryota</taxon>
        <taxon>Viridiplantae</taxon>
        <taxon>Streptophyta</taxon>
        <taxon>Embryophyta</taxon>
        <taxon>Tracheophyta</taxon>
        <taxon>Spermatophyta</taxon>
        <taxon>Magnoliopsida</taxon>
        <taxon>eudicotyledons</taxon>
        <taxon>Gunneridae</taxon>
        <taxon>Pentapetalae</taxon>
        <taxon>rosids</taxon>
        <taxon>Vitales</taxon>
        <taxon>Vitaceae</taxon>
        <taxon>Viteae</taxon>
        <taxon>Vitis</taxon>
    </lineage>
</organism>
<dbReference type="PROSITE" id="PS50994">
    <property type="entry name" value="INTEGRASE"/>
    <property type="match status" value="1"/>
</dbReference>
<dbReference type="InterPro" id="IPR013103">
    <property type="entry name" value="RVT_2"/>
</dbReference>
<dbReference type="InterPro" id="IPR043502">
    <property type="entry name" value="DNA/RNA_pol_sf"/>
</dbReference>
<protein>
    <submittedName>
        <fullName evidence="2">Retrovirus-related Pol polyprotein from transposon TNT 1-94</fullName>
    </submittedName>
</protein>
<sequence length="1768" mass="203341">MVQNQFNSKIQVLKSDNAKEYFTSSLSTYLQNHGIIHISSCVDTPQQNGVAERKNRHLLEVARCLMFSSNVPNYFWGEAILTATYLINRMPSRVLTFQSPRQLFLKQFPHTHAASSDLPLKVFGCTAFVHVYPQNRSKFAPRANKCIFLGYSPTQKGYKCYSPTNKRFYTTMDVSFFEHVFFYPKSHVQGESMNEHQVWESFLDGVPSFHSESPNPSQFAPTELFTPMPPSVQPAQHTNVPSPVTIQSPMPIQPIAPQLANENLQVYIRRRKRQELEHGSQSTCGQYIDSNSSLPEENIGEDRAGEVLIPSIDDSTLPIALRKGVRRCTDHPIGNYVTYEGLSPSYRAFATSLDDTQRPVGCKWIFTIKYKADGSVERFKARLVARGFTQSYGIDYQETFAPVAKLNTIRILLSLVVNQDWCLQQLDIKNAFLNGDLEEEVYMEIPPGFEESMAKNQVCKLQKSLYGLKQSPRAWFDRFTKAVLKLGYKQGQADHTLFVKKSHAGKLAILIVYVDDIILSGNDMGELQNLKKYLSEEFEVKDLGNLKYFLGMEVARSRKGIVVSQRKYILDLLKETGMLGCKPIDTPMDSQKKLGIEKESTPVDRGRYQRLVGRLIYLSHTRPDIGFAVSAVSQFMHSPTEEHMEAVYRILRYLKMTPGKGLFFRKTENRDTEVYSDADWAGNIIDRRSTSGYCSFVWGNLVTWRTISIAKNPVHHDRTKHVEIDRHFITEKSFVYIYVYGVYRFIINKGVQKFFRKLGLLTDETRRPPPTDVATSLKWWSKNSFITSCLINSMKLAIGKTYMFLPTAKDVWDAIQETYSDAVNASQIFELKTQLWQMKQGDREVTEYYTEMLGLWQDLDLNCEKEWECTGDSVRFKKKMENERVFEFLARLNRELDDVRSRDLSLGKTIGSAKECEGLYYFDETDVRGQCPTICNSASRPKDSELLLWHKMMGHPSFQYLKHLFPSLCSNKLHGIFSVKCVNLPSIIRRLFLNLSDSWRIEGIDWAPISGESAVWLDRPFSEEEVRIAVFQLNKEKVIGPDGFTIAVYQECWDVIKEDLMRVFFEFHTKGVINQSTNATFIAMVPKKSQTFKISDYRPIGLVTSSYKIIAKVLSERLRKVLHETIFGSQGAFVEGKQILDAVLIANEVVDEKRRSEGEGVVFKIDFEKAYDHVDWGFLDHVLQRKRFSQKWRSWMRDCLSSSSFAILVNGNAKGWVKASRSLRQGDPLSPFLFLVADVLSRLMIRAEKTGITEGFFVGRDRTRVSLLQFADSLKPLWIIFKTSRLSFWFLGKESEWPLSYLGLPLGGNPKTIGFWDPVVERISRRLDGWKKAYLSLGGRITLIQSCLSHIPSYFLSLFKIPASIVSKIEKMQRDFLWSGAGERKKDHLIKWEVVSRPKEMGDLGFGKTSMRNIAFLGKWLWRFPRERSGLWHKVIASIYGTHPNGWDANTVVRWSHRCPWKAIAQVFQEFSPFVRLVVGNGERIRFWEDLWWGNQTMCSQFANLYRVISVKNLTVSNVLGNSLPLSWNFNFRRNLTDSEIDLLQRLMSSLNSVFFSPFSSDSRAWSLSSSGLFSVKSFFLALSKVSNSLMFLPAKFLWSSKVPSKVKALAWLVAHGKVNTNDKLQLRRPYKALYPQWCILCKGNGESIDHLFLHCLVTIGLWHKLFNIVGLAWIPPRSLEDMLVITFKGLGNSLRGKTLWQIACLTLIWMVWQERNNRIFEDKGRTEEMVWDLIRFYSSLWASCTEAFRVPLNILQLNWIGVCVSKV</sequence>
<gene>
    <name evidence="2" type="primary">POLX_145</name>
    <name evidence="2" type="ORF">CK203_032315</name>
</gene>
<feature type="domain" description="Integrase catalytic" evidence="1">
    <location>
        <begin position="1"/>
        <end position="108"/>
    </location>
</feature>
<evidence type="ECO:0000259" key="1">
    <source>
        <dbReference type="PROSITE" id="PS50994"/>
    </source>
</evidence>
<dbReference type="PANTHER" id="PTHR33116">
    <property type="entry name" value="REVERSE TRANSCRIPTASE ZINC-BINDING DOMAIN-CONTAINING PROTEIN-RELATED-RELATED"/>
    <property type="match status" value="1"/>
</dbReference>
<dbReference type="Pfam" id="PF13976">
    <property type="entry name" value="gag_pre-integrs"/>
    <property type="match status" value="1"/>
</dbReference>
<proteinExistence type="predicted"/>
<dbReference type="Pfam" id="PF14223">
    <property type="entry name" value="Retrotran_gag_2"/>
    <property type="match status" value="1"/>
</dbReference>
<accession>A0A438IJT2</accession>
<dbReference type="Pfam" id="PF13966">
    <property type="entry name" value="zf-RVT"/>
    <property type="match status" value="1"/>
</dbReference>
<dbReference type="CDD" id="cd09272">
    <property type="entry name" value="RNase_HI_RT_Ty1"/>
    <property type="match status" value="1"/>
</dbReference>
<evidence type="ECO:0000313" key="3">
    <source>
        <dbReference type="Proteomes" id="UP000288805"/>
    </source>
</evidence>
<dbReference type="Pfam" id="PF07727">
    <property type="entry name" value="RVT_2"/>
    <property type="match status" value="1"/>
</dbReference>
<dbReference type="Pfam" id="PF25597">
    <property type="entry name" value="SH3_retrovirus"/>
    <property type="match status" value="1"/>
</dbReference>
<dbReference type="InterPro" id="IPR012337">
    <property type="entry name" value="RNaseH-like_sf"/>
</dbReference>
<dbReference type="CDD" id="cd01650">
    <property type="entry name" value="RT_nLTR_like"/>
    <property type="match status" value="1"/>
</dbReference>
<dbReference type="PANTHER" id="PTHR33116:SF78">
    <property type="entry name" value="OS12G0587133 PROTEIN"/>
    <property type="match status" value="1"/>
</dbReference>
<dbReference type="Gene3D" id="3.30.420.10">
    <property type="entry name" value="Ribonuclease H-like superfamily/Ribonuclease H"/>
    <property type="match status" value="1"/>
</dbReference>
<reference evidence="2 3" key="1">
    <citation type="journal article" date="2018" name="PLoS Genet.">
        <title>Population sequencing reveals clonal diversity and ancestral inbreeding in the grapevine cultivar Chardonnay.</title>
        <authorList>
            <person name="Roach M.J."/>
            <person name="Johnson D.L."/>
            <person name="Bohlmann J."/>
            <person name="van Vuuren H.J."/>
            <person name="Jones S.J."/>
            <person name="Pretorius I.S."/>
            <person name="Schmidt S.A."/>
            <person name="Borneman A.R."/>
        </authorList>
    </citation>
    <scope>NUCLEOTIDE SEQUENCE [LARGE SCALE GENOMIC DNA]</scope>
    <source>
        <strain evidence="3">cv. Chardonnay</strain>
        <tissue evidence="2">Leaf</tissue>
    </source>
</reference>
<dbReference type="GO" id="GO:0003676">
    <property type="term" value="F:nucleic acid binding"/>
    <property type="evidence" value="ECO:0007669"/>
    <property type="project" value="InterPro"/>
</dbReference>
<dbReference type="Proteomes" id="UP000288805">
    <property type="component" value="Unassembled WGS sequence"/>
</dbReference>
<dbReference type="SUPFAM" id="SSF56672">
    <property type="entry name" value="DNA/RNA polymerases"/>
    <property type="match status" value="2"/>
</dbReference>